<dbReference type="Proteomes" id="UP000038200">
    <property type="component" value="Unassembled WGS sequence"/>
</dbReference>
<accession>A0A0B7IPG1</accession>
<evidence type="ECO:0000313" key="2">
    <source>
        <dbReference type="EMBL" id="CEN51922.1"/>
    </source>
</evidence>
<evidence type="ECO:0000256" key="1">
    <source>
        <dbReference type="SAM" id="Phobius"/>
    </source>
</evidence>
<reference evidence="2 3" key="1">
    <citation type="submission" date="2015-01" db="EMBL/GenBank/DDBJ databases">
        <authorList>
            <person name="Xiang T."/>
            <person name="Song Y."/>
            <person name="Huang L."/>
            <person name="Wang B."/>
            <person name="Wu P."/>
        </authorList>
    </citation>
    <scope>NUCLEOTIDE SEQUENCE [LARGE SCALE GENOMIC DNA]</scope>
    <source>
        <strain evidence="2 3">CcD93</strain>
    </source>
</reference>
<gene>
    <name evidence="2" type="ORF">CCAND93_20041</name>
</gene>
<keyword evidence="1" id="KW-0812">Transmembrane</keyword>
<dbReference type="RefSeq" id="WP_156127591.1">
    <property type="nucleotide sequence ID" value="NZ_CDOL01000112.1"/>
</dbReference>
<evidence type="ECO:0000313" key="3">
    <source>
        <dbReference type="Proteomes" id="UP000038200"/>
    </source>
</evidence>
<organism evidence="2 3">
    <name type="scientific">Capnocytophaga canis</name>
    <dbReference type="NCBI Taxonomy" id="1848903"/>
    <lineage>
        <taxon>Bacteria</taxon>
        <taxon>Pseudomonadati</taxon>
        <taxon>Bacteroidota</taxon>
        <taxon>Flavobacteriia</taxon>
        <taxon>Flavobacteriales</taxon>
        <taxon>Flavobacteriaceae</taxon>
        <taxon>Capnocytophaga</taxon>
    </lineage>
</organism>
<proteinExistence type="predicted"/>
<keyword evidence="1" id="KW-1133">Transmembrane helix</keyword>
<sequence>MNDKKNNKGLMFLYVLIIGALSWVLWTLFKKQKKTSDFSHVIHVDILDVKENAIGVDLDGNYYHFKGSSVFAFRWQKLDPVSDQSPNVLPLFKDLYSVGITPLITDGTYKGFKNLEEMKEFAKTLKKN</sequence>
<dbReference type="EMBL" id="CDOL01000112">
    <property type="protein sequence ID" value="CEN51922.1"/>
    <property type="molecule type" value="Genomic_DNA"/>
</dbReference>
<keyword evidence="1" id="KW-0472">Membrane</keyword>
<dbReference type="AlphaFoldDB" id="A0A0B7IPG1"/>
<name>A0A0B7IPG1_9FLAO</name>
<protein>
    <submittedName>
        <fullName evidence="2">Uncharacterized protein</fullName>
    </submittedName>
</protein>
<feature type="transmembrane region" description="Helical" evidence="1">
    <location>
        <begin position="12"/>
        <end position="29"/>
    </location>
</feature>